<evidence type="ECO:0000256" key="11">
    <source>
        <dbReference type="SAM" id="MobiDB-lite"/>
    </source>
</evidence>
<feature type="transmembrane region" description="Helical" evidence="12">
    <location>
        <begin position="302"/>
        <end position="320"/>
    </location>
</feature>
<keyword evidence="6" id="KW-0378">Hydrolase</keyword>
<evidence type="ECO:0000256" key="5">
    <source>
        <dbReference type="ARBA" id="ARBA00022723"/>
    </source>
</evidence>
<evidence type="ECO:0000256" key="1">
    <source>
        <dbReference type="ARBA" id="ARBA00001947"/>
    </source>
</evidence>
<dbReference type="Pfam" id="PF01694">
    <property type="entry name" value="Rhomboid"/>
    <property type="match status" value="1"/>
</dbReference>
<dbReference type="PANTHER" id="PTHR46689:SF3">
    <property type="entry name" value="PHOD-LIKE PHOSPHATASE DOMAIN-CONTAINING PROTEIN"/>
    <property type="match status" value="1"/>
</dbReference>
<sequence length="1497" mass="166923">MNSLTPSISRISCLNSRTILQTCYKADSLAARLAQRQFRSFSNCLSPWTGKGVSSLGGGIPSNIARAPIAKFVIQHSARRFASRQILVRFEELPSDYDPEIGLPFRDNPLSKDEVKMIFGNGIDAGTANRIVSMVHGRRVAGTLEDPEAAATMIKFERLAVKQALQWLRTNVPVDEVANAGRRAEQELREMEADILADSERIGLYKPNSEKTSHPYSKSGLDAIRKSKERKLDRKLDRQEREHKRKMSQADEIQQNTGTLRTTNSRGVELRRPGQHPKLKYYLERAEILPDKPPEMTNFQRLWPSALVVVGVILVSYGFTQVYTPPKNSVRMWPDMPPSAATIIGIILANAIILGAWRVPALFRFLNMNFITVPGYVYPFSLIGNTFSHQQVGHFAMNMFILWFAGTRLHEDVGRANFLAIYMCSGVLGSFASLTSFVIRNSFVSSSLGASGAVSGVIAAYLWLHGTDKLSSVDIARGIMFRVEIWRERDGRIFTNTSLLSDYDTPSEVAFLIVHEVAHVIARHTTEQCRYGGYRWDDYRFDDYENDYRNWTPPRYRIPRTMNHLAGVKYWRDRVTLRNVKSIKAVIAIQLFLYSPLSSLEGTTPDQNTKQRLKQSIASINENTDRELLDSNILQLPSFASASKSLLTMASHQVDNLLHGRDHTDTHASPNRWRHQESASFLRHAGLEPREADERDDSKDLAKFLNSARVEPPGSAGSGSGSGKYKPLLVAGNVYNGTESQTVGDQPADGVEREPVPGTNNALEVRCGPLLNYRRMENETWFGSVLVVTRGGGRGESTVIPELTIKIVGTRSPSAINNGTTPESGTNGVESEVHGLANGVDYGNGESSTPPAQIPVGESSANGLTNDGEKAAWEAKVEGTKLYSDPANTFWRFDLQVPMQQSEIQCEYNLSGLEFSTKKGDKQNFFIPAITESMRIMFHSCNGFSVGTDEEAWSGAALWNDVNRVHQKTPFHVMLGGGDQIYNDGIRVDGPLRKWTDIANPKKRRDFPFPESLRKDCDTYYVSNYIRWYGTEPFATANGQIPQVNLWDDHDIIDGFGSYIDDFMRCAVFRGIGGVANKYYLLFQHHLAPPVSTFTTDAPQTTSDDGVGVDPRQLEDTYVLEEKTIDSSYIIGSKPGPYVAERSRSIYARLGARIAFFGIDARTEVNYLETYDIIVNRLRDEFKAAKSSPTPIQHLIVLLGIPIAYPRLTWLENIFSSPLIAPIKFLNKRFGLGGSFFNRFDGSVDLLDDLDDHYTAGTHKKERLMLVHKLQELAAEFSVRISILGGDVHLAAVGRFYSNLKLNIPIVNDHRYMVNIISSAIVNKPPPQAVANLLARRNKIHHLDQNTDETLMKYFDKDPGTSQKTAQFNHVTMPSRNWAMITENSGTQAQLSNGHLANGNGENTADAPLPTPKDGHSWLHKGEMEAGTKHKAAHAETHGGDADGSLDVCIRVEKDQHDKEGKTEQYGMTVPTLTYDGSADVTMRKRDAIPGTINEKI</sequence>
<feature type="transmembrane region" description="Helical" evidence="12">
    <location>
        <begin position="340"/>
        <end position="359"/>
    </location>
</feature>
<comment type="subcellular location">
    <subcellularLocation>
        <location evidence="2">Membrane</location>
        <topology evidence="2">Multi-pass membrane protein</topology>
    </subcellularLocation>
</comment>
<keyword evidence="10 12" id="KW-0472">Membrane</keyword>
<evidence type="ECO:0000256" key="2">
    <source>
        <dbReference type="ARBA" id="ARBA00004141"/>
    </source>
</evidence>
<evidence type="ECO:0000259" key="13">
    <source>
        <dbReference type="Pfam" id="PF01435"/>
    </source>
</evidence>
<dbReference type="OrthoDB" id="9999821at2759"/>
<dbReference type="InterPro" id="IPR001915">
    <property type="entry name" value="Peptidase_M48"/>
</dbReference>
<feature type="compositionally biased region" description="Basic and acidic residues" evidence="11">
    <location>
        <begin position="204"/>
        <end position="213"/>
    </location>
</feature>
<dbReference type="Pfam" id="PF19050">
    <property type="entry name" value="PhoD_2"/>
    <property type="match status" value="2"/>
</dbReference>
<evidence type="ECO:0000259" key="15">
    <source>
        <dbReference type="Pfam" id="PF19050"/>
    </source>
</evidence>
<feature type="region of interest" description="Disordered" evidence="11">
    <location>
        <begin position="737"/>
        <end position="760"/>
    </location>
</feature>
<feature type="domain" description="PhoD-like phosphatase" evidence="15">
    <location>
        <begin position="932"/>
        <end position="1088"/>
    </location>
</feature>
<evidence type="ECO:0008006" key="18">
    <source>
        <dbReference type="Google" id="ProtNLM"/>
    </source>
</evidence>
<evidence type="ECO:0000256" key="12">
    <source>
        <dbReference type="SAM" id="Phobius"/>
    </source>
</evidence>
<evidence type="ECO:0000259" key="14">
    <source>
        <dbReference type="Pfam" id="PF01694"/>
    </source>
</evidence>
<evidence type="ECO:0000313" key="16">
    <source>
        <dbReference type="EMBL" id="KAF4632418.1"/>
    </source>
</evidence>
<reference evidence="16 17" key="1">
    <citation type="submission" date="2020-03" db="EMBL/GenBank/DDBJ databases">
        <title>Draft Genome Sequence of Cudoniella acicularis.</title>
        <authorList>
            <person name="Buettner E."/>
            <person name="Kellner H."/>
        </authorList>
    </citation>
    <scope>NUCLEOTIDE SEQUENCE [LARGE SCALE GENOMIC DNA]</scope>
    <source>
        <strain evidence="16 17">DSM 108380</strain>
    </source>
</reference>
<evidence type="ECO:0000256" key="8">
    <source>
        <dbReference type="ARBA" id="ARBA00022989"/>
    </source>
</evidence>
<dbReference type="CDD" id="cd07389">
    <property type="entry name" value="MPP_PhoD"/>
    <property type="match status" value="1"/>
</dbReference>
<dbReference type="Proteomes" id="UP000566819">
    <property type="component" value="Unassembled WGS sequence"/>
</dbReference>
<keyword evidence="9" id="KW-0482">Metalloprotease</keyword>
<feature type="domain" description="Peptidase S54 rhomboid" evidence="14">
    <location>
        <begin position="381"/>
        <end position="467"/>
    </location>
</feature>
<dbReference type="GO" id="GO:0004252">
    <property type="term" value="F:serine-type endopeptidase activity"/>
    <property type="evidence" value="ECO:0007669"/>
    <property type="project" value="InterPro"/>
</dbReference>
<keyword evidence="5" id="KW-0479">Metal-binding</keyword>
<evidence type="ECO:0000256" key="10">
    <source>
        <dbReference type="ARBA" id="ARBA00023136"/>
    </source>
</evidence>
<dbReference type="GO" id="GO:0006508">
    <property type="term" value="P:proteolysis"/>
    <property type="evidence" value="ECO:0007669"/>
    <property type="project" value="UniProtKB-KW"/>
</dbReference>
<dbReference type="GO" id="GO:0046872">
    <property type="term" value="F:metal ion binding"/>
    <property type="evidence" value="ECO:0007669"/>
    <property type="project" value="UniProtKB-KW"/>
</dbReference>
<feature type="compositionally biased region" description="Basic and acidic residues" evidence="11">
    <location>
        <begin position="223"/>
        <end position="242"/>
    </location>
</feature>
<organism evidence="16 17">
    <name type="scientific">Cudoniella acicularis</name>
    <dbReference type="NCBI Taxonomy" id="354080"/>
    <lineage>
        <taxon>Eukaryota</taxon>
        <taxon>Fungi</taxon>
        <taxon>Dikarya</taxon>
        <taxon>Ascomycota</taxon>
        <taxon>Pezizomycotina</taxon>
        <taxon>Leotiomycetes</taxon>
        <taxon>Helotiales</taxon>
        <taxon>Tricladiaceae</taxon>
        <taxon>Cudoniella</taxon>
    </lineage>
</organism>
<dbReference type="GO" id="GO:0004222">
    <property type="term" value="F:metalloendopeptidase activity"/>
    <property type="evidence" value="ECO:0007669"/>
    <property type="project" value="InterPro"/>
</dbReference>
<dbReference type="SUPFAM" id="SSF144091">
    <property type="entry name" value="Rhomboid-like"/>
    <property type="match status" value="1"/>
</dbReference>
<dbReference type="Gene3D" id="1.20.1540.10">
    <property type="entry name" value="Rhomboid-like"/>
    <property type="match status" value="1"/>
</dbReference>
<keyword evidence="17" id="KW-1185">Reference proteome</keyword>
<evidence type="ECO:0000256" key="3">
    <source>
        <dbReference type="ARBA" id="ARBA00022670"/>
    </source>
</evidence>
<evidence type="ECO:0000256" key="7">
    <source>
        <dbReference type="ARBA" id="ARBA00022833"/>
    </source>
</evidence>
<feature type="transmembrane region" description="Helical" evidence="12">
    <location>
        <begin position="416"/>
        <end position="439"/>
    </location>
</feature>
<evidence type="ECO:0000313" key="17">
    <source>
        <dbReference type="Proteomes" id="UP000566819"/>
    </source>
</evidence>
<keyword evidence="3" id="KW-0645">Protease</keyword>
<keyword evidence="7" id="KW-0862">Zinc</keyword>
<feature type="domain" description="Peptidase M48" evidence="13">
    <location>
        <begin position="489"/>
        <end position="529"/>
    </location>
</feature>
<dbReference type="Gene3D" id="3.60.21.70">
    <property type="entry name" value="PhoD-like phosphatase"/>
    <property type="match status" value="1"/>
</dbReference>
<dbReference type="InterPro" id="IPR018946">
    <property type="entry name" value="PhoD-like_MPP"/>
</dbReference>
<feature type="domain" description="PhoD-like phosphatase" evidence="15">
    <location>
        <begin position="1230"/>
        <end position="1352"/>
    </location>
</feature>
<dbReference type="InterPro" id="IPR043904">
    <property type="entry name" value="PhoD_2-like"/>
</dbReference>
<dbReference type="InterPro" id="IPR038607">
    <property type="entry name" value="PhoD-like_sf"/>
</dbReference>
<feature type="region of interest" description="Disordered" evidence="11">
    <location>
        <begin position="841"/>
        <end position="866"/>
    </location>
</feature>
<feature type="region of interest" description="Disordered" evidence="11">
    <location>
        <begin position="204"/>
        <end position="271"/>
    </location>
</feature>
<evidence type="ECO:0000256" key="9">
    <source>
        <dbReference type="ARBA" id="ARBA00023049"/>
    </source>
</evidence>
<dbReference type="PANTHER" id="PTHR46689">
    <property type="entry name" value="MEMBRANE PROTEIN, PUTATIVE-RELATED"/>
    <property type="match status" value="1"/>
</dbReference>
<evidence type="ECO:0000256" key="6">
    <source>
        <dbReference type="ARBA" id="ARBA00022801"/>
    </source>
</evidence>
<proteinExistence type="predicted"/>
<feature type="compositionally biased region" description="Polar residues" evidence="11">
    <location>
        <begin position="1393"/>
        <end position="1403"/>
    </location>
</feature>
<comment type="cofactor">
    <cofactor evidence="1">
        <name>Zn(2+)</name>
        <dbReference type="ChEBI" id="CHEBI:29105"/>
    </cofactor>
</comment>
<dbReference type="Pfam" id="PF01435">
    <property type="entry name" value="Peptidase_M48"/>
    <property type="match status" value="1"/>
</dbReference>
<name>A0A8H4RNK4_9HELO</name>
<dbReference type="GO" id="GO:0016020">
    <property type="term" value="C:membrane"/>
    <property type="evidence" value="ECO:0007669"/>
    <property type="project" value="UniProtKB-SubCell"/>
</dbReference>
<feature type="region of interest" description="Disordered" evidence="11">
    <location>
        <begin position="1393"/>
        <end position="1417"/>
    </location>
</feature>
<dbReference type="InterPro" id="IPR035952">
    <property type="entry name" value="Rhomboid-like_sf"/>
</dbReference>
<comment type="caution">
    <text evidence="16">The sequence shown here is derived from an EMBL/GenBank/DDBJ whole genome shotgun (WGS) entry which is preliminary data.</text>
</comment>
<feature type="compositionally biased region" description="Polar residues" evidence="11">
    <location>
        <begin position="251"/>
        <end position="266"/>
    </location>
</feature>
<dbReference type="EMBL" id="JAAMPI010000349">
    <property type="protein sequence ID" value="KAF4632418.1"/>
    <property type="molecule type" value="Genomic_DNA"/>
</dbReference>
<protein>
    <recommendedName>
        <fullName evidence="18">Peptidase S54 rhomboid domain-containing protein</fullName>
    </recommendedName>
</protein>
<feature type="transmembrane region" description="Helical" evidence="12">
    <location>
        <begin position="446"/>
        <end position="464"/>
    </location>
</feature>
<evidence type="ECO:0000256" key="4">
    <source>
        <dbReference type="ARBA" id="ARBA00022692"/>
    </source>
</evidence>
<accession>A0A8H4RNK4</accession>
<keyword evidence="8 12" id="KW-1133">Transmembrane helix</keyword>
<dbReference type="InterPro" id="IPR022764">
    <property type="entry name" value="Peptidase_S54_rhomboid_dom"/>
</dbReference>
<gene>
    <name evidence="16" type="ORF">G7Y89_g5706</name>
</gene>
<keyword evidence="4 12" id="KW-0812">Transmembrane</keyword>